<dbReference type="KEGG" id="sre:PTSG_11623"/>
<proteinExistence type="predicted"/>
<dbReference type="Proteomes" id="UP000007799">
    <property type="component" value="Unassembled WGS sequence"/>
</dbReference>
<name>F2TX17_SALR5</name>
<gene>
    <name evidence="1" type="ORF">PTSG_11623</name>
</gene>
<protein>
    <submittedName>
        <fullName evidence="1">Uncharacterized protein</fullName>
    </submittedName>
</protein>
<dbReference type="GeneID" id="16078698"/>
<reference evidence="1" key="1">
    <citation type="submission" date="2009-08" db="EMBL/GenBank/DDBJ databases">
        <title>Annotation of Salpingoeca rosetta.</title>
        <authorList>
            <consortium name="The Broad Institute Genome Sequencing Platform"/>
            <person name="Russ C."/>
            <person name="Cuomo C."/>
            <person name="Burger G."/>
            <person name="Gray M.W."/>
            <person name="Holland P.W.H."/>
            <person name="King N."/>
            <person name="Lang F.B.F."/>
            <person name="Roger A.J."/>
            <person name="Ruiz-Trillo I."/>
            <person name="Young S.K."/>
            <person name="Zeng Q."/>
            <person name="Gargeya S."/>
            <person name="Alvarado L."/>
            <person name="Berlin A."/>
            <person name="Chapman S.B."/>
            <person name="Chen Z."/>
            <person name="Freedman E."/>
            <person name="Gellesch M."/>
            <person name="Goldberg J."/>
            <person name="Griggs A."/>
            <person name="Gujja S."/>
            <person name="Heilman E."/>
            <person name="Heiman D."/>
            <person name="Howarth C."/>
            <person name="Mehta T."/>
            <person name="Neiman D."/>
            <person name="Pearson M."/>
            <person name="Roberts A."/>
            <person name="Saif S."/>
            <person name="Shea T."/>
            <person name="Shenoy N."/>
            <person name="Sisk P."/>
            <person name="Stolte C."/>
            <person name="Sykes S."/>
            <person name="White J."/>
            <person name="Yandava C."/>
            <person name="Haas B."/>
            <person name="Nusbaum C."/>
            <person name="Birren B."/>
        </authorList>
    </citation>
    <scope>NUCLEOTIDE SEQUENCE [LARGE SCALE GENOMIC DNA]</scope>
    <source>
        <strain evidence="1">ATCC 50818</strain>
    </source>
</reference>
<organism evidence="2">
    <name type="scientific">Salpingoeca rosetta (strain ATCC 50818 / BSB-021)</name>
    <dbReference type="NCBI Taxonomy" id="946362"/>
    <lineage>
        <taxon>Eukaryota</taxon>
        <taxon>Choanoflagellata</taxon>
        <taxon>Craspedida</taxon>
        <taxon>Salpingoecidae</taxon>
        <taxon>Salpingoeca</taxon>
    </lineage>
</organism>
<sequence length="118" mass="12435">MTLACMCPWRRRACLATCCHHLQSYSPGDRGRTDWSDNPRNPHAPIPTSTACTCTRASSATASDACHDAELVNDTGHHKHIDAAATTNDWSGMADVNGSIVCSNGNNGSNNGNSCDGS</sequence>
<dbReference type="AlphaFoldDB" id="F2TX17"/>
<evidence type="ECO:0000313" key="2">
    <source>
        <dbReference type="Proteomes" id="UP000007799"/>
    </source>
</evidence>
<keyword evidence="2" id="KW-1185">Reference proteome</keyword>
<dbReference type="InParanoid" id="F2TX17"/>
<accession>F2TX17</accession>
<dbReference type="RefSeq" id="XP_004998102.1">
    <property type="nucleotide sequence ID" value="XM_004998045.1"/>
</dbReference>
<evidence type="ECO:0000313" key="1">
    <source>
        <dbReference type="EMBL" id="EGD75926.1"/>
    </source>
</evidence>
<dbReference type="EMBL" id="GL832956">
    <property type="protein sequence ID" value="EGD75926.1"/>
    <property type="molecule type" value="Genomic_DNA"/>
</dbReference>